<protein>
    <submittedName>
        <fullName evidence="1">Uncharacterized protein</fullName>
    </submittedName>
</protein>
<dbReference type="EMBL" id="CCYD01000053">
    <property type="protein sequence ID" value="CEG35543.1"/>
    <property type="molecule type" value="Genomic_DNA"/>
</dbReference>
<reference evidence="2" key="1">
    <citation type="submission" date="2014-09" db="EMBL/GenBank/DDBJ databases">
        <authorList>
            <person name="Sharma Rahul"/>
            <person name="Thines Marco"/>
        </authorList>
    </citation>
    <scope>NUCLEOTIDE SEQUENCE [LARGE SCALE GENOMIC DNA]</scope>
</reference>
<dbReference type="GeneID" id="36406474"/>
<proteinExistence type="predicted"/>
<dbReference type="Proteomes" id="UP000054928">
    <property type="component" value="Unassembled WGS sequence"/>
</dbReference>
<sequence length="52" mass="6038">MERRFQVRGGRWSPVCCHFREFEARFPGIKLALTLIFYYVLASFGDHLSATG</sequence>
<name>A0A0P1A5E6_PLAHL</name>
<accession>A0A0P1A5E6</accession>
<dbReference type="RefSeq" id="XP_024571912.1">
    <property type="nucleotide sequence ID" value="XM_024725347.1"/>
</dbReference>
<dbReference type="AlphaFoldDB" id="A0A0P1A5E6"/>
<evidence type="ECO:0000313" key="1">
    <source>
        <dbReference type="EMBL" id="CEG35543.1"/>
    </source>
</evidence>
<organism evidence="1 2">
    <name type="scientific">Plasmopara halstedii</name>
    <name type="common">Downy mildew of sunflower</name>
    <dbReference type="NCBI Taxonomy" id="4781"/>
    <lineage>
        <taxon>Eukaryota</taxon>
        <taxon>Sar</taxon>
        <taxon>Stramenopiles</taxon>
        <taxon>Oomycota</taxon>
        <taxon>Peronosporomycetes</taxon>
        <taxon>Peronosporales</taxon>
        <taxon>Peronosporaceae</taxon>
        <taxon>Plasmopara</taxon>
    </lineage>
</organism>
<evidence type="ECO:0000313" key="2">
    <source>
        <dbReference type="Proteomes" id="UP000054928"/>
    </source>
</evidence>
<keyword evidence="2" id="KW-1185">Reference proteome</keyword>